<gene>
    <name evidence="2" type="ORF">DXB65_23835</name>
</gene>
<protein>
    <recommendedName>
        <fullName evidence="4">Outer membrane protein beta-barrel domain-containing protein</fullName>
    </recommendedName>
</protein>
<organism evidence="2 3">
    <name type="scientific">Bacteroides oleiciplenus</name>
    <dbReference type="NCBI Taxonomy" id="626931"/>
    <lineage>
        <taxon>Bacteria</taxon>
        <taxon>Pseudomonadati</taxon>
        <taxon>Bacteroidota</taxon>
        <taxon>Bacteroidia</taxon>
        <taxon>Bacteroidales</taxon>
        <taxon>Bacteroidaceae</taxon>
        <taxon>Bacteroides</taxon>
    </lineage>
</organism>
<feature type="signal peptide" evidence="1">
    <location>
        <begin position="1"/>
        <end position="21"/>
    </location>
</feature>
<keyword evidence="1" id="KW-0732">Signal</keyword>
<evidence type="ECO:0000313" key="3">
    <source>
        <dbReference type="Proteomes" id="UP000260983"/>
    </source>
</evidence>
<dbReference type="EMBL" id="QSUL01000034">
    <property type="protein sequence ID" value="RGN29643.1"/>
    <property type="molecule type" value="Genomic_DNA"/>
</dbReference>
<proteinExistence type="predicted"/>
<dbReference type="AlphaFoldDB" id="A0A3E5AWD7"/>
<sequence>MKQTKNWLIIGFLLCCTSALKAQVNPHPGYIITLQNDTINGTIDYRTATHNSHYCIFQAAGNSEYQTFSPTEINSYRLTDTGKYYVSRTIELGDTKKNYFLEYLIKGLVSLYYISYNEADYFFFEDELGQMYTTCITGNGEIGGTGNWRQHRSQMIRPIFEVFRESPNIQRKLTESNLDKKGLSELTREYHNEICTSAEECVKFEYDKKERMIELKLHAAVGIAYYTLNASQLQENWGFEEMAQIAYSVGVGVDMYFPRASNKFYTQFFLSYSPINMKKKNVIYQKGSIQNPYCYHLDATLINTQLGCAYRLGNKKWTPILQAGILCNFINGIKAGTNAIIEDGSEWKDYLFSTKQISWGVYGGITFEHPIKQHALYTNFNYQYSKNAILNLQTLNCRIGYKF</sequence>
<reference evidence="2 3" key="1">
    <citation type="submission" date="2018-08" db="EMBL/GenBank/DDBJ databases">
        <title>A genome reference for cultivated species of the human gut microbiota.</title>
        <authorList>
            <person name="Zou Y."/>
            <person name="Xue W."/>
            <person name="Luo G."/>
        </authorList>
    </citation>
    <scope>NUCLEOTIDE SEQUENCE [LARGE SCALE GENOMIC DNA]</scope>
    <source>
        <strain evidence="2 3">OM05-15BH</strain>
    </source>
</reference>
<comment type="caution">
    <text evidence="2">The sequence shown here is derived from an EMBL/GenBank/DDBJ whole genome shotgun (WGS) entry which is preliminary data.</text>
</comment>
<dbReference type="RefSeq" id="WP_117725793.1">
    <property type="nucleotide sequence ID" value="NZ_QSUL01000034.1"/>
</dbReference>
<evidence type="ECO:0000256" key="1">
    <source>
        <dbReference type="SAM" id="SignalP"/>
    </source>
</evidence>
<dbReference type="Proteomes" id="UP000260983">
    <property type="component" value="Unassembled WGS sequence"/>
</dbReference>
<accession>A0A3E5AWD7</accession>
<feature type="chain" id="PRO_5017785855" description="Outer membrane protein beta-barrel domain-containing protein" evidence="1">
    <location>
        <begin position="22"/>
        <end position="403"/>
    </location>
</feature>
<evidence type="ECO:0008006" key="4">
    <source>
        <dbReference type="Google" id="ProtNLM"/>
    </source>
</evidence>
<evidence type="ECO:0000313" key="2">
    <source>
        <dbReference type="EMBL" id="RGN29643.1"/>
    </source>
</evidence>
<name>A0A3E5AWD7_9BACE</name>